<keyword evidence="1" id="KW-1133">Transmembrane helix</keyword>
<evidence type="ECO:0000256" key="1">
    <source>
        <dbReference type="SAM" id="Phobius"/>
    </source>
</evidence>
<keyword evidence="3" id="KW-1185">Reference proteome</keyword>
<feature type="transmembrane region" description="Helical" evidence="1">
    <location>
        <begin position="40"/>
        <end position="57"/>
    </location>
</feature>
<dbReference type="EMBL" id="AYGX02000125">
    <property type="protein sequence ID" value="KRO26517.1"/>
    <property type="molecule type" value="Genomic_DNA"/>
</dbReference>
<dbReference type="AlphaFoldDB" id="A0A0R2NLA9"/>
<protein>
    <submittedName>
        <fullName evidence="2">Uncharacterized protein</fullName>
    </submittedName>
</protein>
<keyword evidence="1" id="KW-0472">Membrane</keyword>
<accession>A0A0R2NLA9</accession>
<evidence type="ECO:0000313" key="2">
    <source>
        <dbReference type="EMBL" id="KRO26517.1"/>
    </source>
</evidence>
<dbReference type="Proteomes" id="UP000050920">
    <property type="component" value="Unassembled WGS sequence"/>
</dbReference>
<proteinExistence type="predicted"/>
<reference evidence="2 3" key="1">
    <citation type="journal article" date="2015" name="Genome Announc.">
        <title>Expanding the biotechnology potential of lactobacilli through comparative genomics of 213 strains and associated genera.</title>
        <authorList>
            <person name="Sun Z."/>
            <person name="Harris H.M."/>
            <person name="McCann A."/>
            <person name="Guo C."/>
            <person name="Argimon S."/>
            <person name="Zhang W."/>
            <person name="Yang X."/>
            <person name="Jeffery I.B."/>
            <person name="Cooney J.C."/>
            <person name="Kagawa T.F."/>
            <person name="Liu W."/>
            <person name="Song Y."/>
            <person name="Salvetti E."/>
            <person name="Wrobel A."/>
            <person name="Rasinkangas P."/>
            <person name="Parkhill J."/>
            <person name="Rea M.C."/>
            <person name="O'Sullivan O."/>
            <person name="Ritari J."/>
            <person name="Douillard F.P."/>
            <person name="Paul Ross R."/>
            <person name="Yang R."/>
            <person name="Briner A.E."/>
            <person name="Felis G.E."/>
            <person name="de Vos W.M."/>
            <person name="Barrangou R."/>
            <person name="Klaenhammer T.R."/>
            <person name="Caufield P.W."/>
            <person name="Cui Y."/>
            <person name="Zhang H."/>
            <person name="O'Toole P.W."/>
        </authorList>
    </citation>
    <scope>NUCLEOTIDE SEQUENCE [LARGE SCALE GENOMIC DNA]</scope>
    <source>
        <strain evidence="2 3">DSM 21115</strain>
    </source>
</reference>
<keyword evidence="1" id="KW-0812">Transmembrane</keyword>
<evidence type="ECO:0000313" key="3">
    <source>
        <dbReference type="Proteomes" id="UP000050920"/>
    </source>
</evidence>
<sequence length="74" mass="8243">MILDRKLIMMNGRLFFALITVIGAALITNQANPATMHVTLQLYLMGMVILGIGLDIFGRLKLQALDTDDNENEH</sequence>
<gene>
    <name evidence="2" type="ORF">DY78_GL000850</name>
</gene>
<organism evidence="2 3">
    <name type="scientific">Lactiplantibacillus fabifermentans DSM 21115</name>
    <dbReference type="NCBI Taxonomy" id="1413187"/>
    <lineage>
        <taxon>Bacteria</taxon>
        <taxon>Bacillati</taxon>
        <taxon>Bacillota</taxon>
        <taxon>Bacilli</taxon>
        <taxon>Lactobacillales</taxon>
        <taxon>Lactobacillaceae</taxon>
        <taxon>Lactiplantibacillus</taxon>
    </lineage>
</organism>
<comment type="caution">
    <text evidence="2">The sequence shown here is derived from an EMBL/GenBank/DDBJ whole genome shotgun (WGS) entry which is preliminary data.</text>
</comment>
<name>A0A0R2NLA9_9LACO</name>